<reference evidence="10 11" key="1">
    <citation type="submission" date="2017-01" db="EMBL/GenBank/DDBJ databases">
        <title>Genome sequencing of Arcobacter sp. LPB0137.</title>
        <authorList>
            <person name="Lee G.-W."/>
            <person name="Yi H."/>
        </authorList>
    </citation>
    <scope>NUCLEOTIDE SEQUENCE [LARGE SCALE GENOMIC DNA]</scope>
    <source>
        <strain evidence="10 11">LPB0137</strain>
    </source>
</reference>
<gene>
    <name evidence="10" type="ORF">LPB137_02395</name>
</gene>
<keyword evidence="11" id="KW-1185">Reference proteome</keyword>
<dbReference type="InterPro" id="IPR051684">
    <property type="entry name" value="Electron_Trans/Redox"/>
</dbReference>
<dbReference type="Proteomes" id="UP000186074">
    <property type="component" value="Chromosome"/>
</dbReference>
<dbReference type="InterPro" id="IPR011886">
    <property type="entry name" value="NapH_MauN"/>
</dbReference>
<keyword evidence="6" id="KW-0408">Iron</keyword>
<evidence type="ECO:0000256" key="2">
    <source>
        <dbReference type="ARBA" id="ARBA00022485"/>
    </source>
</evidence>
<keyword evidence="1" id="KW-0813">Transport</keyword>
<evidence type="ECO:0000256" key="5">
    <source>
        <dbReference type="ARBA" id="ARBA00022982"/>
    </source>
</evidence>
<accession>A0A1P8KJU3</accession>
<dbReference type="NCBIfam" id="NF007013">
    <property type="entry name" value="PRK09477.1"/>
    <property type="match status" value="1"/>
</dbReference>
<keyword evidence="5" id="KW-0249">Electron transport</keyword>
<dbReference type="PROSITE" id="PS51379">
    <property type="entry name" value="4FE4S_FER_2"/>
    <property type="match status" value="2"/>
</dbReference>
<keyword evidence="3" id="KW-0479">Metal-binding</keyword>
<dbReference type="GO" id="GO:0051539">
    <property type="term" value="F:4 iron, 4 sulfur cluster binding"/>
    <property type="evidence" value="ECO:0007669"/>
    <property type="project" value="UniProtKB-KW"/>
</dbReference>
<dbReference type="EMBL" id="CP019070">
    <property type="protein sequence ID" value="APW64776.1"/>
    <property type="molecule type" value="Genomic_DNA"/>
</dbReference>
<keyword evidence="4" id="KW-0677">Repeat</keyword>
<feature type="domain" description="4Fe-4S ferredoxin-type" evidence="9">
    <location>
        <begin position="205"/>
        <end position="235"/>
    </location>
</feature>
<dbReference type="STRING" id="1850254.LPB137_02395"/>
<dbReference type="OrthoDB" id="9784262at2"/>
<feature type="transmembrane region" description="Helical" evidence="8">
    <location>
        <begin position="128"/>
        <end position="146"/>
    </location>
</feature>
<name>A0A1P8KJU3_9BACT</name>
<proteinExistence type="predicted"/>
<dbReference type="PANTHER" id="PTHR30176:SF3">
    <property type="entry name" value="FERREDOXIN-TYPE PROTEIN NAPH"/>
    <property type="match status" value="1"/>
</dbReference>
<dbReference type="PANTHER" id="PTHR30176">
    <property type="entry name" value="FERREDOXIN-TYPE PROTEIN NAPH"/>
    <property type="match status" value="1"/>
</dbReference>
<dbReference type="GO" id="GO:0046872">
    <property type="term" value="F:metal ion binding"/>
    <property type="evidence" value="ECO:0007669"/>
    <property type="project" value="UniProtKB-KW"/>
</dbReference>
<evidence type="ECO:0000256" key="4">
    <source>
        <dbReference type="ARBA" id="ARBA00022737"/>
    </source>
</evidence>
<dbReference type="InterPro" id="IPR017896">
    <property type="entry name" value="4Fe4S_Fe-S-bd"/>
</dbReference>
<evidence type="ECO:0000313" key="10">
    <source>
        <dbReference type="EMBL" id="APW64776.1"/>
    </source>
</evidence>
<evidence type="ECO:0000256" key="7">
    <source>
        <dbReference type="ARBA" id="ARBA00023014"/>
    </source>
</evidence>
<dbReference type="GO" id="GO:0005886">
    <property type="term" value="C:plasma membrane"/>
    <property type="evidence" value="ECO:0007669"/>
    <property type="project" value="TreeGrafter"/>
</dbReference>
<keyword evidence="8" id="KW-1133">Transmembrane helix</keyword>
<keyword evidence="7" id="KW-0411">Iron-sulfur</keyword>
<feature type="domain" description="4Fe-4S ferredoxin-type" evidence="9">
    <location>
        <begin position="236"/>
        <end position="265"/>
    </location>
</feature>
<dbReference type="Pfam" id="PF13237">
    <property type="entry name" value="Fer4_10"/>
    <property type="match status" value="1"/>
</dbReference>
<dbReference type="KEGG" id="alp:LPB137_02395"/>
<dbReference type="NCBIfam" id="TIGR02163">
    <property type="entry name" value="napH"/>
    <property type="match status" value="1"/>
</dbReference>
<sequence>MKTLLDKYRFLIARRISQVLIMVLYVIANVYGINFLTGNLSSSLLAGIIPLSDPYAVLQMFVAGAVISIDIIVGALIITIFYMTVGGRAFCSWVCPVNMITDLANYLRRKLGFNQIQKKQPASRNIRYWVLAISLVISFFMGLAAFEFISPISMVHRGIIFGLGFGWAAILVIFLFDLFVLKNGWCGHVCPLGGAYSLIGKTSLIRVHHNAPNCTACMKCKEVCPEVQVLHMVTKESIPVLSGECTNCGRCIEVCDDDALNFSIKNLKKGKDNEVR</sequence>
<evidence type="ECO:0000256" key="1">
    <source>
        <dbReference type="ARBA" id="ARBA00022448"/>
    </source>
</evidence>
<evidence type="ECO:0000256" key="3">
    <source>
        <dbReference type="ARBA" id="ARBA00022723"/>
    </source>
</evidence>
<evidence type="ECO:0000256" key="8">
    <source>
        <dbReference type="SAM" id="Phobius"/>
    </source>
</evidence>
<evidence type="ECO:0000259" key="9">
    <source>
        <dbReference type="PROSITE" id="PS51379"/>
    </source>
</evidence>
<organism evidence="10 11">
    <name type="scientific">Poseidonibacter parvus</name>
    <dbReference type="NCBI Taxonomy" id="1850254"/>
    <lineage>
        <taxon>Bacteria</taxon>
        <taxon>Pseudomonadati</taxon>
        <taxon>Campylobacterota</taxon>
        <taxon>Epsilonproteobacteria</taxon>
        <taxon>Campylobacterales</taxon>
        <taxon>Arcobacteraceae</taxon>
        <taxon>Poseidonibacter</taxon>
    </lineage>
</organism>
<dbReference type="RefSeq" id="WP_076083910.1">
    <property type="nucleotide sequence ID" value="NZ_CP019070.1"/>
</dbReference>
<dbReference type="Gene3D" id="3.30.70.20">
    <property type="match status" value="1"/>
</dbReference>
<dbReference type="AlphaFoldDB" id="A0A1P8KJU3"/>
<feature type="transmembrane region" description="Helical" evidence="8">
    <location>
        <begin position="12"/>
        <end position="36"/>
    </location>
</feature>
<keyword evidence="8" id="KW-0472">Membrane</keyword>
<feature type="transmembrane region" description="Helical" evidence="8">
    <location>
        <begin position="56"/>
        <end position="82"/>
    </location>
</feature>
<keyword evidence="2" id="KW-0004">4Fe-4S</keyword>
<dbReference type="Pfam" id="PF12801">
    <property type="entry name" value="Fer4_5"/>
    <property type="match status" value="2"/>
</dbReference>
<dbReference type="SUPFAM" id="SSF54862">
    <property type="entry name" value="4Fe-4S ferredoxins"/>
    <property type="match status" value="1"/>
</dbReference>
<evidence type="ECO:0000256" key="6">
    <source>
        <dbReference type="ARBA" id="ARBA00023004"/>
    </source>
</evidence>
<protein>
    <submittedName>
        <fullName evidence="10">Quinol dehydrogenase ferredoxin subunit NapH</fullName>
    </submittedName>
</protein>
<feature type="transmembrane region" description="Helical" evidence="8">
    <location>
        <begin position="158"/>
        <end position="181"/>
    </location>
</feature>
<keyword evidence="8" id="KW-0812">Transmembrane</keyword>
<evidence type="ECO:0000313" key="11">
    <source>
        <dbReference type="Proteomes" id="UP000186074"/>
    </source>
</evidence>